<protein>
    <submittedName>
        <fullName evidence="1">Uncharacterized protein</fullName>
    </submittedName>
</protein>
<dbReference type="EMBL" id="GEEE01018235">
    <property type="protein sequence ID" value="JAP44990.1"/>
    <property type="molecule type" value="Transcribed_RNA"/>
</dbReference>
<reference evidence="1" key="1">
    <citation type="submission" date="2016-01" db="EMBL/GenBank/DDBJ databases">
        <title>Reference transcriptome for the parasite Schistocephalus solidus: insights into the molecular evolution of parasitism.</title>
        <authorList>
            <person name="Hebert F.O."/>
            <person name="Grambauer S."/>
            <person name="Barber I."/>
            <person name="Landry C.R."/>
            <person name="Aubin-Horth N."/>
        </authorList>
    </citation>
    <scope>NUCLEOTIDE SEQUENCE</scope>
</reference>
<dbReference type="AlphaFoldDB" id="A0A0X3P0Q9"/>
<proteinExistence type="predicted"/>
<sequence length="164" mass="18375">MEKVTIIPSGQTEQIHSGKLGVCVFYSVSIVYSVPTNHGHLADDVIHRCLLRENFCSPHVCEGVVSAFGKISNSIYEGKMTRSSLRSYGIDVARSAGFLVLERGRLGAVYSFNTNTRVLGGIFIADLRNIKRKQRRDHWNGRFISLSFLTRAGFHHSRLLECSM</sequence>
<gene>
    <name evidence="1" type="ORF">TR147526</name>
</gene>
<accession>A0A0X3P0Q9</accession>
<name>A0A0X3P0Q9_SCHSO</name>
<organism evidence="1">
    <name type="scientific">Schistocephalus solidus</name>
    <name type="common">Tapeworm</name>
    <dbReference type="NCBI Taxonomy" id="70667"/>
    <lineage>
        <taxon>Eukaryota</taxon>
        <taxon>Metazoa</taxon>
        <taxon>Spiralia</taxon>
        <taxon>Lophotrochozoa</taxon>
        <taxon>Platyhelminthes</taxon>
        <taxon>Cestoda</taxon>
        <taxon>Eucestoda</taxon>
        <taxon>Diphyllobothriidea</taxon>
        <taxon>Diphyllobothriidae</taxon>
        <taxon>Schistocephalus</taxon>
    </lineage>
</organism>
<evidence type="ECO:0000313" key="1">
    <source>
        <dbReference type="EMBL" id="JAP44990.1"/>
    </source>
</evidence>